<dbReference type="EMBL" id="LOMY01000036">
    <property type="protein sequence ID" value="OCQ53582.1"/>
    <property type="molecule type" value="Genomic_DNA"/>
</dbReference>
<dbReference type="AlphaFoldDB" id="A0A1C0U6L6"/>
<dbReference type="STRING" id="286156.Ppb6_01208"/>
<dbReference type="Gene3D" id="1.10.287.1080">
    <property type="entry name" value="MazG-like"/>
    <property type="match status" value="1"/>
</dbReference>
<reference evidence="1 2" key="1">
    <citation type="submission" date="2015-12" db="EMBL/GenBank/DDBJ databases">
        <title>Genome comparisons provide insights into the role of secondary metabolites in the pathogenic phase of the Photorhabdus life cycle.</title>
        <authorList>
            <person name="Tobias N.J."/>
            <person name="Mishra B."/>
            <person name="Gupta D.K."/>
            <person name="Thines M."/>
            <person name="Stinear T.P."/>
            <person name="Bode H.B."/>
        </authorList>
    </citation>
    <scope>NUCLEOTIDE SEQUENCE [LARGE SCALE GENOMIC DNA]</scope>
    <source>
        <strain evidence="1 2">PB68.1</strain>
    </source>
</reference>
<evidence type="ECO:0000313" key="1">
    <source>
        <dbReference type="EMBL" id="OCQ53582.1"/>
    </source>
</evidence>
<protein>
    <recommendedName>
        <fullName evidence="3">MazG nucleotide pyrophosphohydrolase domain protein</fullName>
    </recommendedName>
</protein>
<organism evidence="1 2">
    <name type="scientific">Photorhabdus australis subsp. thailandensis</name>
    <dbReference type="NCBI Taxonomy" id="2805096"/>
    <lineage>
        <taxon>Bacteria</taxon>
        <taxon>Pseudomonadati</taxon>
        <taxon>Pseudomonadota</taxon>
        <taxon>Gammaproteobacteria</taxon>
        <taxon>Enterobacterales</taxon>
        <taxon>Morganellaceae</taxon>
        <taxon>Photorhabdus</taxon>
    </lineage>
</organism>
<dbReference type="CDD" id="cd11542">
    <property type="entry name" value="NTP-PPase_u5"/>
    <property type="match status" value="1"/>
</dbReference>
<proteinExistence type="predicted"/>
<gene>
    <name evidence="1" type="ORF">Ppb6_01208</name>
</gene>
<accession>A0A1C0U6L6</accession>
<sequence length="114" mass="13383">MSKLSISELQKVIHQQNIDAGWWDKPREKGTLLCLIHSEISEAMEGERKNLRDDHLSHRMMVEVELADAVIRILDYAEAFNYDIESALIEKLEYNKQRADHKKENRDKSDGKKF</sequence>
<comment type="caution">
    <text evidence="1">The sequence shown here is derived from an EMBL/GenBank/DDBJ whole genome shotgun (WGS) entry which is preliminary data.</text>
</comment>
<evidence type="ECO:0008006" key="3">
    <source>
        <dbReference type="Google" id="ProtNLM"/>
    </source>
</evidence>
<dbReference type="RefSeq" id="WP_205634256.1">
    <property type="nucleotide sequence ID" value="NZ_CAWMQZ010000036.1"/>
</dbReference>
<evidence type="ECO:0000313" key="2">
    <source>
        <dbReference type="Proteomes" id="UP000093476"/>
    </source>
</evidence>
<dbReference type="Proteomes" id="UP000093476">
    <property type="component" value="Unassembled WGS sequence"/>
</dbReference>
<dbReference type="PATRIC" id="fig|286156.4.peg.1365"/>
<keyword evidence="2" id="KW-1185">Reference proteome</keyword>
<name>A0A1C0U6L6_9GAMM</name>
<dbReference type="SUPFAM" id="SSF101386">
    <property type="entry name" value="all-alpha NTP pyrophosphatases"/>
    <property type="match status" value="1"/>
</dbReference>